<evidence type="ECO:0000313" key="2">
    <source>
        <dbReference type="EMBL" id="MPN23686.1"/>
    </source>
</evidence>
<sequence>MAVSKESKISVAVLKKPIQWGEFQVKLVLLLSIQEEKQKMLRTFFDWLSNIVSDSKRLSSLMKAKSYDEFINFIIE</sequence>
<feature type="domain" description="PTS EIIA type-2" evidence="1">
    <location>
        <begin position="1"/>
        <end position="76"/>
    </location>
</feature>
<gene>
    <name evidence="2" type="ORF">SDC9_171079</name>
</gene>
<accession>A0A645GC39</accession>
<comment type="caution">
    <text evidence="2">The sequence shown here is derived from an EMBL/GenBank/DDBJ whole genome shotgun (WGS) entry which is preliminary data.</text>
</comment>
<protein>
    <recommendedName>
        <fullName evidence="1">PTS EIIA type-2 domain-containing protein</fullName>
    </recommendedName>
</protein>
<dbReference type="SUPFAM" id="SSF55804">
    <property type="entry name" value="Phoshotransferase/anion transport protein"/>
    <property type="match status" value="1"/>
</dbReference>
<organism evidence="2">
    <name type="scientific">bioreactor metagenome</name>
    <dbReference type="NCBI Taxonomy" id="1076179"/>
    <lineage>
        <taxon>unclassified sequences</taxon>
        <taxon>metagenomes</taxon>
        <taxon>ecological metagenomes</taxon>
    </lineage>
</organism>
<dbReference type="PROSITE" id="PS51094">
    <property type="entry name" value="PTS_EIIA_TYPE_2"/>
    <property type="match status" value="1"/>
</dbReference>
<dbReference type="Pfam" id="PF00359">
    <property type="entry name" value="PTS_EIIA_2"/>
    <property type="match status" value="1"/>
</dbReference>
<dbReference type="InterPro" id="IPR016152">
    <property type="entry name" value="PTrfase/Anion_transptr"/>
</dbReference>
<dbReference type="AlphaFoldDB" id="A0A645GC39"/>
<name>A0A645GC39_9ZZZZ</name>
<reference evidence="2" key="1">
    <citation type="submission" date="2019-08" db="EMBL/GenBank/DDBJ databases">
        <authorList>
            <person name="Kucharzyk K."/>
            <person name="Murdoch R.W."/>
            <person name="Higgins S."/>
            <person name="Loffler F."/>
        </authorList>
    </citation>
    <scope>NUCLEOTIDE SEQUENCE</scope>
</reference>
<proteinExistence type="predicted"/>
<evidence type="ECO:0000259" key="1">
    <source>
        <dbReference type="PROSITE" id="PS51094"/>
    </source>
</evidence>
<dbReference type="Gene3D" id="3.40.930.10">
    <property type="entry name" value="Mannitol-specific EII, Chain A"/>
    <property type="match status" value="1"/>
</dbReference>
<dbReference type="EMBL" id="VSSQ01072270">
    <property type="protein sequence ID" value="MPN23686.1"/>
    <property type="molecule type" value="Genomic_DNA"/>
</dbReference>
<dbReference type="InterPro" id="IPR002178">
    <property type="entry name" value="PTS_EIIA_type-2_dom"/>
</dbReference>